<dbReference type="GO" id="GO:0016301">
    <property type="term" value="F:kinase activity"/>
    <property type="evidence" value="ECO:0007669"/>
    <property type="project" value="InterPro"/>
</dbReference>
<evidence type="ECO:0000313" key="9">
    <source>
        <dbReference type="Proteomes" id="UP000320513"/>
    </source>
</evidence>
<evidence type="ECO:0000256" key="6">
    <source>
        <dbReference type="ARBA" id="ARBA00048178"/>
    </source>
</evidence>
<reference evidence="8 9" key="1">
    <citation type="submission" date="2019-07" db="EMBL/GenBank/DDBJ databases">
        <title>New Mycobacterium species.</title>
        <authorList>
            <person name="Tortoli E."/>
            <person name="Ghielmetti G."/>
            <person name="Friedel U."/>
            <person name="Trovato A."/>
        </authorList>
    </citation>
    <scope>NUCLEOTIDE SEQUENCE [LARGE SCALE GENOMIC DNA]</scope>
    <source>
        <strain evidence="8 9">16-83</strain>
    </source>
</reference>
<evidence type="ECO:0000256" key="4">
    <source>
        <dbReference type="ARBA" id="ARBA00022840"/>
    </source>
</evidence>
<dbReference type="RefSeq" id="WP_144956968.1">
    <property type="nucleotide sequence ID" value="NZ_VMQU01000204.1"/>
</dbReference>
<evidence type="ECO:0000256" key="2">
    <source>
        <dbReference type="ARBA" id="ARBA00011963"/>
    </source>
</evidence>
<keyword evidence="4" id="KW-0067">ATP-binding</keyword>
<comment type="similarity">
    <text evidence="1">Belongs to the zeta toxin family.</text>
</comment>
<evidence type="ECO:0000256" key="5">
    <source>
        <dbReference type="ARBA" id="ARBA00032897"/>
    </source>
</evidence>
<dbReference type="AlphaFoldDB" id="A0A557WX02"/>
<dbReference type="GO" id="GO:0005524">
    <property type="term" value="F:ATP binding"/>
    <property type="evidence" value="ECO:0007669"/>
    <property type="project" value="UniProtKB-KW"/>
</dbReference>
<comment type="caution">
    <text evidence="8">The sequence shown here is derived from an EMBL/GenBank/DDBJ whole genome shotgun (WGS) entry which is preliminary data.</text>
</comment>
<evidence type="ECO:0000256" key="3">
    <source>
        <dbReference type="ARBA" id="ARBA00022741"/>
    </source>
</evidence>
<dbReference type="EMBL" id="VMQU01000204">
    <property type="protein sequence ID" value="TVS77806.1"/>
    <property type="molecule type" value="Genomic_DNA"/>
</dbReference>
<dbReference type="InterPro" id="IPR027417">
    <property type="entry name" value="P-loop_NTPase"/>
</dbReference>
<dbReference type="Gene3D" id="3.40.50.300">
    <property type="entry name" value="P-loop containing nucleotide triphosphate hydrolases"/>
    <property type="match status" value="1"/>
</dbReference>
<dbReference type="Proteomes" id="UP000320513">
    <property type="component" value="Unassembled WGS sequence"/>
</dbReference>
<keyword evidence="3" id="KW-0547">Nucleotide-binding</keyword>
<comment type="catalytic activity">
    <reaction evidence="6">
        <text>UDP-N-acetyl-alpha-D-glucosamine + ATP = UDP-N-acetyl-alpha-D-glucosamine 3'-phosphate + ADP + H(+)</text>
        <dbReference type="Rhea" id="RHEA:32671"/>
        <dbReference type="ChEBI" id="CHEBI:15378"/>
        <dbReference type="ChEBI" id="CHEBI:30616"/>
        <dbReference type="ChEBI" id="CHEBI:57705"/>
        <dbReference type="ChEBI" id="CHEBI:64353"/>
        <dbReference type="ChEBI" id="CHEBI:456216"/>
        <dbReference type="EC" id="2.7.1.176"/>
    </reaction>
</comment>
<dbReference type="SUPFAM" id="SSF52540">
    <property type="entry name" value="P-loop containing nucleoside triphosphate hydrolases"/>
    <property type="match status" value="1"/>
</dbReference>
<evidence type="ECO:0000256" key="1">
    <source>
        <dbReference type="ARBA" id="ARBA00009104"/>
    </source>
</evidence>
<dbReference type="EC" id="2.7.1.176" evidence="2"/>
<evidence type="ECO:0000313" key="8">
    <source>
        <dbReference type="EMBL" id="TVS77806.1"/>
    </source>
</evidence>
<proteinExistence type="inferred from homology"/>
<protein>
    <recommendedName>
        <fullName evidence="5">UDP-N-acetylglucosamine kinase</fullName>
        <ecNumber evidence="2">2.7.1.176</ecNumber>
    </recommendedName>
    <alternativeName>
        <fullName evidence="5">UDP-N-acetylglucosamine kinase</fullName>
    </alternativeName>
</protein>
<dbReference type="Pfam" id="PF06414">
    <property type="entry name" value="Zeta_toxin"/>
    <property type="match status" value="1"/>
</dbReference>
<evidence type="ECO:0000259" key="7">
    <source>
        <dbReference type="Pfam" id="PF06414"/>
    </source>
</evidence>
<gene>
    <name evidence="8" type="ORF">FPZ47_26235</name>
</gene>
<accession>A0A557WX02</accession>
<name>A0A557WX02_9MYCO</name>
<dbReference type="InterPro" id="IPR010488">
    <property type="entry name" value="Zeta_toxin_domain"/>
</dbReference>
<feature type="domain" description="Zeta toxin" evidence="7">
    <location>
        <begin position="64"/>
        <end position="249"/>
    </location>
</feature>
<dbReference type="OrthoDB" id="4451554at2"/>
<organism evidence="8 9">
    <name type="scientific">Mycobacterium helveticum</name>
    <dbReference type="NCBI Taxonomy" id="2592811"/>
    <lineage>
        <taxon>Bacteria</taxon>
        <taxon>Bacillati</taxon>
        <taxon>Actinomycetota</taxon>
        <taxon>Actinomycetes</taxon>
        <taxon>Mycobacteriales</taxon>
        <taxon>Mycobacteriaceae</taxon>
        <taxon>Mycobacterium</taxon>
    </lineage>
</organism>
<sequence length="288" mass="32015">MHPSLDLRAQVAAQLTELSAPGAPLHRDSEQSTARLYPRGDIGRARFQRDTIDWYLSQANPRLGGRTAIVTAGPPGAGKSALLRARIADLDEYRIIDADIIKDHIIRQAIADGIYDRMLTMAPFADGRGLAPRELSALVHVESVRLAEAIRETCTSLKENVVIEGTLTWHLQGPNIFRDLADNDYFDVEVYGIDIEQEEAHESALDRWWKLRLEWAKGQDPLGGRFTPADAIDICYPTAGAESVCTTNAKNFINTAIQTGEIPRVHVTILRRAATGPMEVIYERSYLQ</sequence>
<keyword evidence="9" id="KW-1185">Reference proteome</keyword>